<reference evidence="3" key="1">
    <citation type="journal article" date="2020" name="New Phytol.">
        <title>Comparative genomics reveals dynamic genome evolution in host specialist ectomycorrhizal fungi.</title>
        <authorList>
            <person name="Lofgren L.A."/>
            <person name="Nguyen N.H."/>
            <person name="Vilgalys R."/>
            <person name="Ruytinx J."/>
            <person name="Liao H.L."/>
            <person name="Branco S."/>
            <person name="Kuo A."/>
            <person name="LaButti K."/>
            <person name="Lipzen A."/>
            <person name="Andreopoulos W."/>
            <person name="Pangilinan J."/>
            <person name="Riley R."/>
            <person name="Hundley H."/>
            <person name="Na H."/>
            <person name="Barry K."/>
            <person name="Grigoriev I.V."/>
            <person name="Stajich J.E."/>
            <person name="Kennedy P.G."/>
        </authorList>
    </citation>
    <scope>NUCLEOTIDE SEQUENCE</scope>
    <source>
        <strain evidence="3">FC203</strain>
    </source>
</reference>
<organism evidence="3 5">
    <name type="scientific">Suillus fuscotomentosus</name>
    <dbReference type="NCBI Taxonomy" id="1912939"/>
    <lineage>
        <taxon>Eukaryota</taxon>
        <taxon>Fungi</taxon>
        <taxon>Dikarya</taxon>
        <taxon>Basidiomycota</taxon>
        <taxon>Agaricomycotina</taxon>
        <taxon>Agaricomycetes</taxon>
        <taxon>Agaricomycetidae</taxon>
        <taxon>Boletales</taxon>
        <taxon>Suillineae</taxon>
        <taxon>Suillaceae</taxon>
        <taxon>Suillus</taxon>
    </lineage>
</organism>
<comment type="caution">
    <text evidence="3">The sequence shown here is derived from an EMBL/GenBank/DDBJ whole genome shotgun (WGS) entry which is preliminary data.</text>
</comment>
<accession>A0AAD4DVA2</accession>
<evidence type="ECO:0000256" key="1">
    <source>
        <dbReference type="SAM" id="MobiDB-lite"/>
    </source>
</evidence>
<dbReference type="RefSeq" id="XP_041227053.1">
    <property type="nucleotide sequence ID" value="XM_041366822.1"/>
</dbReference>
<dbReference type="EMBL" id="JABBWK010000077">
    <property type="protein sequence ID" value="KAG1894595.1"/>
    <property type="molecule type" value="Genomic_DNA"/>
</dbReference>
<dbReference type="AlphaFoldDB" id="A0AAD4DVA2"/>
<evidence type="ECO:0000313" key="4">
    <source>
        <dbReference type="EMBL" id="KAG1901478.1"/>
    </source>
</evidence>
<protein>
    <submittedName>
        <fullName evidence="3">Uncharacterized protein</fullName>
    </submittedName>
</protein>
<dbReference type="GeneID" id="64661120"/>
<dbReference type="EMBL" id="JABBWK010000122">
    <property type="protein sequence ID" value="KAG1891785.1"/>
    <property type="molecule type" value="Genomic_DNA"/>
</dbReference>
<feature type="compositionally biased region" description="Polar residues" evidence="1">
    <location>
        <begin position="21"/>
        <end position="35"/>
    </location>
</feature>
<keyword evidence="5" id="KW-1185">Reference proteome</keyword>
<evidence type="ECO:0000313" key="2">
    <source>
        <dbReference type="EMBL" id="KAG1891785.1"/>
    </source>
</evidence>
<feature type="compositionally biased region" description="Basic and acidic residues" evidence="1">
    <location>
        <begin position="36"/>
        <end position="47"/>
    </location>
</feature>
<proteinExistence type="predicted"/>
<dbReference type="Proteomes" id="UP001195769">
    <property type="component" value="Unassembled WGS sequence"/>
</dbReference>
<sequence>MSHSESTESDLDDLSSFLQETESSQDVISHWQAQDASEHSPNEEEFRATSPVSELTMEEIQAEWKPVFRKRARDW</sequence>
<evidence type="ECO:0000313" key="3">
    <source>
        <dbReference type="EMBL" id="KAG1894595.1"/>
    </source>
</evidence>
<name>A0AAD4DVA2_9AGAM</name>
<dbReference type="EMBL" id="JABBWK010000021">
    <property type="protein sequence ID" value="KAG1901478.1"/>
    <property type="molecule type" value="Genomic_DNA"/>
</dbReference>
<evidence type="ECO:0000313" key="5">
    <source>
        <dbReference type="Proteomes" id="UP001195769"/>
    </source>
</evidence>
<feature type="region of interest" description="Disordered" evidence="1">
    <location>
        <begin position="1"/>
        <end position="54"/>
    </location>
</feature>
<gene>
    <name evidence="4" type="ORF">F5891DRAFT_1187330</name>
    <name evidence="3" type="ORF">F5891DRAFT_1195034</name>
    <name evidence="2" type="ORF">F5891DRAFT_1197405</name>
</gene>